<dbReference type="EMBL" id="MGKI01000002">
    <property type="protein sequence ID" value="OGN23513.1"/>
    <property type="molecule type" value="Genomic_DNA"/>
</dbReference>
<dbReference type="PANTHER" id="PTHR38471:SF2">
    <property type="entry name" value="FOUR HELIX BUNDLE PROTEIN"/>
    <property type="match status" value="1"/>
</dbReference>
<sequence>MVLNGYKDLIVWQKAMNLVTEVYLLTEDFPKEENYGLTSQMRRASISIPSNIAEGRLRGTRKDYRHFLLNAYGSGAELETQIEIAKRLAKTKSLNYNKADQLLMEVMKMLNSLIDNLKPRS</sequence>
<organism evidence="1 2">
    <name type="scientific">Candidatus Yanofskybacteria bacterium RIFCSPLOWO2_01_FULL_42_49</name>
    <dbReference type="NCBI Taxonomy" id="1802694"/>
    <lineage>
        <taxon>Bacteria</taxon>
        <taxon>Candidatus Yanofskyibacteriota</taxon>
    </lineage>
</organism>
<dbReference type="Pfam" id="PF05635">
    <property type="entry name" value="23S_rRNA_IVP"/>
    <property type="match status" value="1"/>
</dbReference>
<evidence type="ECO:0000313" key="2">
    <source>
        <dbReference type="Proteomes" id="UP000178227"/>
    </source>
</evidence>
<dbReference type="Gene3D" id="1.20.1440.60">
    <property type="entry name" value="23S rRNA-intervening sequence"/>
    <property type="match status" value="1"/>
</dbReference>
<dbReference type="Proteomes" id="UP000178227">
    <property type="component" value="Unassembled WGS sequence"/>
</dbReference>
<comment type="caution">
    <text evidence="1">The sequence shown here is derived from an EMBL/GenBank/DDBJ whole genome shotgun (WGS) entry which is preliminary data.</text>
</comment>
<dbReference type="STRING" id="1802694.A2918_00455"/>
<dbReference type="SUPFAM" id="SSF158446">
    <property type="entry name" value="IVS-encoded protein-like"/>
    <property type="match status" value="1"/>
</dbReference>
<proteinExistence type="predicted"/>
<accession>A0A1F8GDW0</accession>
<evidence type="ECO:0000313" key="1">
    <source>
        <dbReference type="EMBL" id="OGN23513.1"/>
    </source>
</evidence>
<dbReference type="InterPro" id="IPR012657">
    <property type="entry name" value="23S_rRNA-intervening_sequence"/>
</dbReference>
<dbReference type="InterPro" id="IPR036583">
    <property type="entry name" value="23S_rRNA_IVS_sf"/>
</dbReference>
<evidence type="ECO:0008006" key="3">
    <source>
        <dbReference type="Google" id="ProtNLM"/>
    </source>
</evidence>
<dbReference type="CDD" id="cd16377">
    <property type="entry name" value="23S_rRNA_IVP_like"/>
    <property type="match status" value="1"/>
</dbReference>
<dbReference type="AlphaFoldDB" id="A0A1F8GDW0"/>
<reference evidence="1 2" key="1">
    <citation type="journal article" date="2016" name="Nat. Commun.">
        <title>Thousands of microbial genomes shed light on interconnected biogeochemical processes in an aquifer system.</title>
        <authorList>
            <person name="Anantharaman K."/>
            <person name="Brown C.T."/>
            <person name="Hug L.A."/>
            <person name="Sharon I."/>
            <person name="Castelle C.J."/>
            <person name="Probst A.J."/>
            <person name="Thomas B.C."/>
            <person name="Singh A."/>
            <person name="Wilkins M.J."/>
            <person name="Karaoz U."/>
            <person name="Brodie E.L."/>
            <person name="Williams K.H."/>
            <person name="Hubbard S.S."/>
            <person name="Banfield J.F."/>
        </authorList>
    </citation>
    <scope>NUCLEOTIDE SEQUENCE [LARGE SCALE GENOMIC DNA]</scope>
</reference>
<name>A0A1F8GDW0_9BACT</name>
<dbReference type="PANTHER" id="PTHR38471">
    <property type="entry name" value="FOUR HELIX BUNDLE PROTEIN"/>
    <property type="match status" value="1"/>
</dbReference>
<protein>
    <recommendedName>
        <fullName evidence="3">Four helix bundle protein</fullName>
    </recommendedName>
</protein>
<gene>
    <name evidence="1" type="ORF">A2918_00455</name>
</gene>
<dbReference type="NCBIfam" id="TIGR02436">
    <property type="entry name" value="four helix bundle protein"/>
    <property type="match status" value="1"/>
</dbReference>